<dbReference type="SUPFAM" id="SSF56112">
    <property type="entry name" value="Protein kinase-like (PK-like)"/>
    <property type="match status" value="1"/>
</dbReference>
<name>A0A5N6AT80_9ACTN</name>
<evidence type="ECO:0000313" key="3">
    <source>
        <dbReference type="Proteomes" id="UP000314251"/>
    </source>
</evidence>
<dbReference type="AlphaFoldDB" id="A0A5N6AT80"/>
<dbReference type="InterPro" id="IPR011009">
    <property type="entry name" value="Kinase-like_dom_sf"/>
</dbReference>
<dbReference type="Gene3D" id="3.90.1200.10">
    <property type="match status" value="1"/>
</dbReference>
<reference evidence="2" key="1">
    <citation type="submission" date="2019-10" db="EMBL/GenBank/DDBJ databases">
        <title>Nonomuraea sp. nov., isolated from Phyllanthus amarus.</title>
        <authorList>
            <person name="Klykleung N."/>
            <person name="Tanasupawat S."/>
        </authorList>
    </citation>
    <scope>NUCLEOTIDE SEQUENCE [LARGE SCALE GENOMIC DNA]</scope>
    <source>
        <strain evidence="2">3MP-10</strain>
    </source>
</reference>
<dbReference type="PIRSF" id="PIRSF006221">
    <property type="entry name" value="Ketosamine-3-kinase"/>
    <property type="match status" value="1"/>
</dbReference>
<accession>A0A5N6AT80</accession>
<dbReference type="InterPro" id="IPR016477">
    <property type="entry name" value="Fructo-/Ketosamine-3-kinase"/>
</dbReference>
<dbReference type="GO" id="GO:0016301">
    <property type="term" value="F:kinase activity"/>
    <property type="evidence" value="ECO:0007669"/>
    <property type="project" value="UniProtKB-UniRule"/>
</dbReference>
<sequence>MGTLPERLRAAGFPVVEITPTEGGAIAEGGIALLADGRRVFAKTVDGPVGDLFEVEATGLATLRAEGGATVPAVRHASAHLLVLDVCQPRPDTPEFWAALGRRTAALHTSTVGDRFGWHRDGWLGRMRQDNTWDTDGHRFFAERRLLRWLPEPGAEAALDREDRRALERLCAALPELVPAQPPSLTHGDLWSQNVLATAEGAPVLIDPAVSHTWPEVDLAMFWCSPRPPEADAFFAAYGEAAPLRDGWRERMPLLYLRELLSALAHEDDTWGAAAMVRRLVAPFRRR</sequence>
<gene>
    <name evidence="2" type="ORF">FH607_000850</name>
</gene>
<dbReference type="EMBL" id="VDLY02000001">
    <property type="protein sequence ID" value="KAB8170929.1"/>
    <property type="molecule type" value="Genomic_DNA"/>
</dbReference>
<keyword evidence="1" id="KW-0808">Transferase</keyword>
<evidence type="ECO:0000313" key="2">
    <source>
        <dbReference type="EMBL" id="KAB8170929.1"/>
    </source>
</evidence>
<protein>
    <submittedName>
        <fullName evidence="2">Phosphotransferase</fullName>
    </submittedName>
</protein>
<comment type="caution">
    <text evidence="2">The sequence shown here is derived from an EMBL/GenBank/DDBJ whole genome shotgun (WGS) entry which is preliminary data.</text>
</comment>
<dbReference type="RefSeq" id="WP_139665616.1">
    <property type="nucleotide sequence ID" value="NZ_VDLY02000001.1"/>
</dbReference>
<dbReference type="Proteomes" id="UP000314251">
    <property type="component" value="Unassembled WGS sequence"/>
</dbReference>
<comment type="similarity">
    <text evidence="1">Belongs to the fructosamine kinase family.</text>
</comment>
<keyword evidence="1" id="KW-0418">Kinase</keyword>
<keyword evidence="3" id="KW-1185">Reference proteome</keyword>
<dbReference type="Pfam" id="PF03881">
    <property type="entry name" value="Fructosamin_kin"/>
    <property type="match status" value="1"/>
</dbReference>
<evidence type="ECO:0000256" key="1">
    <source>
        <dbReference type="PIRNR" id="PIRNR006221"/>
    </source>
</evidence>
<organism evidence="2 3">
    <name type="scientific">Streptomyces mimosae</name>
    <dbReference type="NCBI Taxonomy" id="2586635"/>
    <lineage>
        <taxon>Bacteria</taxon>
        <taxon>Bacillati</taxon>
        <taxon>Actinomycetota</taxon>
        <taxon>Actinomycetes</taxon>
        <taxon>Kitasatosporales</taxon>
        <taxon>Streptomycetaceae</taxon>
        <taxon>Streptomyces</taxon>
    </lineage>
</organism>
<dbReference type="PANTHER" id="PTHR12149:SF8">
    <property type="entry name" value="PROTEIN-RIBULOSAMINE 3-KINASE"/>
    <property type="match status" value="1"/>
</dbReference>
<dbReference type="Gene3D" id="3.30.200.20">
    <property type="entry name" value="Phosphorylase Kinase, domain 1"/>
    <property type="match status" value="1"/>
</dbReference>
<proteinExistence type="inferred from homology"/>
<dbReference type="PANTHER" id="PTHR12149">
    <property type="entry name" value="FRUCTOSAMINE 3 KINASE-RELATED PROTEIN"/>
    <property type="match status" value="1"/>
</dbReference>
<dbReference type="OrthoDB" id="5291879at2"/>